<sequence>MREFNGIAELEAAIGENVGTSDWTEITQESVNLFAEATGDHQWIHVDPEKAKDGPFGGTIVHGFLTLSLLPKFGWEIYTVSGMAMMINYGLNKVRFPAVVPVGSKVRASITLDKLEQKSSGYQLTTTTTVEAEGVERPVCIAESLMMLVPEQ</sequence>
<dbReference type="CDD" id="cd03450">
    <property type="entry name" value="NodN"/>
    <property type="match status" value="1"/>
</dbReference>
<dbReference type="AlphaFoldDB" id="A0A173LP86"/>
<dbReference type="KEGG" id="dtm:BJL86_2561"/>
<dbReference type="EMBL" id="CP015961">
    <property type="protein sequence ID" value="ANI93321.1"/>
    <property type="molecule type" value="Genomic_DNA"/>
</dbReference>
<dbReference type="InterPro" id="IPR029069">
    <property type="entry name" value="HotDog_dom_sf"/>
</dbReference>
<evidence type="ECO:0000313" key="3">
    <source>
        <dbReference type="EMBL" id="ANI93321.1"/>
    </source>
</evidence>
<gene>
    <name evidence="3" type="ORF">BJL86_2561</name>
</gene>
<feature type="domain" description="MaoC-like" evidence="2">
    <location>
        <begin position="11"/>
        <end position="129"/>
    </location>
</feature>
<protein>
    <submittedName>
        <fullName evidence="3">Putative enoyl-CoA hydratase 1</fullName>
    </submittedName>
</protein>
<dbReference type="Proteomes" id="UP000186104">
    <property type="component" value="Chromosome"/>
</dbReference>
<evidence type="ECO:0000259" key="2">
    <source>
        <dbReference type="Pfam" id="PF01575"/>
    </source>
</evidence>
<dbReference type="STRING" id="499555.BJL86_2561"/>
<dbReference type="Pfam" id="PF01575">
    <property type="entry name" value="MaoC_dehydratas"/>
    <property type="match status" value="1"/>
</dbReference>
<evidence type="ECO:0000256" key="1">
    <source>
        <dbReference type="ARBA" id="ARBA00005254"/>
    </source>
</evidence>
<dbReference type="PANTHER" id="PTHR42993">
    <property type="entry name" value="MAOC-LIKE DEHYDRATASE DOMAIN-CONTAINING PROTEIN"/>
    <property type="match status" value="1"/>
</dbReference>
<accession>A0A173LP86</accession>
<name>A0A173LP86_9ACTN</name>
<proteinExistence type="inferred from homology"/>
<keyword evidence="4" id="KW-1185">Reference proteome</keyword>
<evidence type="ECO:0000313" key="4">
    <source>
        <dbReference type="Proteomes" id="UP000186104"/>
    </source>
</evidence>
<dbReference type="OrthoDB" id="9801735at2"/>
<dbReference type="PANTHER" id="PTHR42993:SF1">
    <property type="entry name" value="MAOC-LIKE DEHYDRATASE DOMAIN-CONTAINING PROTEIN"/>
    <property type="match status" value="1"/>
</dbReference>
<dbReference type="InterPro" id="IPR002539">
    <property type="entry name" value="MaoC-like_dom"/>
</dbReference>
<organism evidence="3 4">
    <name type="scientific">Dietzia timorensis</name>
    <dbReference type="NCBI Taxonomy" id="499555"/>
    <lineage>
        <taxon>Bacteria</taxon>
        <taxon>Bacillati</taxon>
        <taxon>Actinomycetota</taxon>
        <taxon>Actinomycetes</taxon>
        <taxon>Mycobacteriales</taxon>
        <taxon>Dietziaceae</taxon>
        <taxon>Dietzia</taxon>
    </lineage>
</organism>
<dbReference type="SUPFAM" id="SSF54637">
    <property type="entry name" value="Thioesterase/thiol ester dehydrase-isomerase"/>
    <property type="match status" value="1"/>
</dbReference>
<dbReference type="InterPro" id="IPR039375">
    <property type="entry name" value="NodN-like"/>
</dbReference>
<dbReference type="Gene3D" id="3.10.129.10">
    <property type="entry name" value="Hotdog Thioesterase"/>
    <property type="match status" value="1"/>
</dbReference>
<dbReference type="RefSeq" id="WP_067476605.1">
    <property type="nucleotide sequence ID" value="NZ_CP015961.1"/>
</dbReference>
<reference evidence="3 4" key="1">
    <citation type="submission" date="2016-06" db="EMBL/GenBank/DDBJ databases">
        <title>Complete genome sequence of a saline-alkali tolerant type strain Dietzia timorensis ID05-A0528T.</title>
        <authorList>
            <person name="Wu X."/>
        </authorList>
    </citation>
    <scope>NUCLEOTIDE SEQUENCE [LARGE SCALE GENOMIC DNA]</scope>
    <source>
        <strain evidence="3 4">ID05-A0528</strain>
    </source>
</reference>
<comment type="similarity">
    <text evidence="1">Belongs to the enoyl-CoA hydratase/isomerase family.</text>
</comment>